<gene>
    <name evidence="1" type="ORF">F511_39861</name>
</gene>
<accession>A0A2Z7CYG5</accession>
<dbReference type="EMBL" id="KQ991127">
    <property type="protein sequence ID" value="KZV52284.1"/>
    <property type="molecule type" value="Genomic_DNA"/>
</dbReference>
<dbReference type="AlphaFoldDB" id="A0A2Z7CYG5"/>
<name>A0A2Z7CYG5_9LAMI</name>
<evidence type="ECO:0000313" key="1">
    <source>
        <dbReference type="EMBL" id="KZV52284.1"/>
    </source>
</evidence>
<proteinExistence type="predicted"/>
<keyword evidence="2" id="KW-1185">Reference proteome</keyword>
<evidence type="ECO:0000313" key="2">
    <source>
        <dbReference type="Proteomes" id="UP000250235"/>
    </source>
</evidence>
<dbReference type="Proteomes" id="UP000250235">
    <property type="component" value="Unassembled WGS sequence"/>
</dbReference>
<protein>
    <submittedName>
        <fullName evidence="1">Uncharacterized protein</fullName>
    </submittedName>
</protein>
<reference evidence="1 2" key="1">
    <citation type="journal article" date="2015" name="Proc. Natl. Acad. Sci. U.S.A.">
        <title>The resurrection genome of Boea hygrometrica: A blueprint for survival of dehydration.</title>
        <authorList>
            <person name="Xiao L."/>
            <person name="Yang G."/>
            <person name="Zhang L."/>
            <person name="Yang X."/>
            <person name="Zhao S."/>
            <person name="Ji Z."/>
            <person name="Zhou Q."/>
            <person name="Hu M."/>
            <person name="Wang Y."/>
            <person name="Chen M."/>
            <person name="Xu Y."/>
            <person name="Jin H."/>
            <person name="Xiao X."/>
            <person name="Hu G."/>
            <person name="Bao F."/>
            <person name="Hu Y."/>
            <person name="Wan P."/>
            <person name="Li L."/>
            <person name="Deng X."/>
            <person name="Kuang T."/>
            <person name="Xiang C."/>
            <person name="Zhu J.K."/>
            <person name="Oliver M.J."/>
            <person name="He Y."/>
        </authorList>
    </citation>
    <scope>NUCLEOTIDE SEQUENCE [LARGE SCALE GENOMIC DNA]</scope>
    <source>
        <strain evidence="2">cv. XS01</strain>
    </source>
</reference>
<sequence>MSCWSIVELTAGALACTDERSVLVVLNAGEGGAELILFSSFDSTRLELWISVVEEARNSWRCDAFREI</sequence>
<organism evidence="1 2">
    <name type="scientific">Dorcoceras hygrometricum</name>
    <dbReference type="NCBI Taxonomy" id="472368"/>
    <lineage>
        <taxon>Eukaryota</taxon>
        <taxon>Viridiplantae</taxon>
        <taxon>Streptophyta</taxon>
        <taxon>Embryophyta</taxon>
        <taxon>Tracheophyta</taxon>
        <taxon>Spermatophyta</taxon>
        <taxon>Magnoliopsida</taxon>
        <taxon>eudicotyledons</taxon>
        <taxon>Gunneridae</taxon>
        <taxon>Pentapetalae</taxon>
        <taxon>asterids</taxon>
        <taxon>lamiids</taxon>
        <taxon>Lamiales</taxon>
        <taxon>Gesneriaceae</taxon>
        <taxon>Didymocarpoideae</taxon>
        <taxon>Trichosporeae</taxon>
        <taxon>Loxocarpinae</taxon>
        <taxon>Dorcoceras</taxon>
    </lineage>
</organism>